<proteinExistence type="predicted"/>
<dbReference type="EMBL" id="ML737175">
    <property type="protein sequence ID" value="KAE8337796.1"/>
    <property type="molecule type" value="Genomic_DNA"/>
</dbReference>
<dbReference type="Proteomes" id="UP000325558">
    <property type="component" value="Unassembled WGS sequence"/>
</dbReference>
<keyword evidence="1" id="KW-1133">Transmembrane helix</keyword>
<keyword evidence="1" id="KW-0812">Transmembrane</keyword>
<gene>
    <name evidence="2" type="ORF">BDV24DRAFT_139227</name>
</gene>
<evidence type="ECO:0000256" key="1">
    <source>
        <dbReference type="SAM" id="Phobius"/>
    </source>
</evidence>
<protein>
    <submittedName>
        <fullName evidence="2">Uncharacterized protein</fullName>
    </submittedName>
</protein>
<evidence type="ECO:0000313" key="2">
    <source>
        <dbReference type="EMBL" id="KAE8337796.1"/>
    </source>
</evidence>
<dbReference type="AlphaFoldDB" id="A0A5N6XZS8"/>
<organism evidence="2">
    <name type="scientific">Aspergillus arachidicola</name>
    <dbReference type="NCBI Taxonomy" id="656916"/>
    <lineage>
        <taxon>Eukaryota</taxon>
        <taxon>Fungi</taxon>
        <taxon>Dikarya</taxon>
        <taxon>Ascomycota</taxon>
        <taxon>Pezizomycotina</taxon>
        <taxon>Eurotiomycetes</taxon>
        <taxon>Eurotiomycetidae</taxon>
        <taxon>Eurotiales</taxon>
        <taxon>Aspergillaceae</taxon>
        <taxon>Aspergillus</taxon>
        <taxon>Aspergillus subgen. Circumdati</taxon>
    </lineage>
</organism>
<feature type="transmembrane region" description="Helical" evidence="1">
    <location>
        <begin position="20"/>
        <end position="41"/>
    </location>
</feature>
<name>A0A5N6XZS8_9EURO</name>
<keyword evidence="1" id="KW-0472">Membrane</keyword>
<sequence length="67" mass="7951">MFGSRRDRLLQLHQSDDFLLLVDLISVDILFVFNYTSSFLIHEIKRAKPQGSQHKLYLSRLSFMHNN</sequence>
<accession>A0A5N6XZS8</accession>
<reference evidence="2" key="1">
    <citation type="submission" date="2019-04" db="EMBL/GenBank/DDBJ databases">
        <title>Friends and foes A comparative genomics study of 23 Aspergillus species from section Flavi.</title>
        <authorList>
            <consortium name="DOE Joint Genome Institute"/>
            <person name="Kjaerbolling I."/>
            <person name="Vesth T."/>
            <person name="Frisvad J.C."/>
            <person name="Nybo J.L."/>
            <person name="Theobald S."/>
            <person name="Kildgaard S."/>
            <person name="Isbrandt T."/>
            <person name="Kuo A."/>
            <person name="Sato A."/>
            <person name="Lyhne E.K."/>
            <person name="Kogle M.E."/>
            <person name="Wiebenga A."/>
            <person name="Kun R.S."/>
            <person name="Lubbers R.J."/>
            <person name="Makela M.R."/>
            <person name="Barry K."/>
            <person name="Chovatia M."/>
            <person name="Clum A."/>
            <person name="Daum C."/>
            <person name="Haridas S."/>
            <person name="He G."/>
            <person name="LaButti K."/>
            <person name="Lipzen A."/>
            <person name="Mondo S."/>
            <person name="Riley R."/>
            <person name="Salamov A."/>
            <person name="Simmons B.A."/>
            <person name="Magnuson J.K."/>
            <person name="Henrissat B."/>
            <person name="Mortensen U.H."/>
            <person name="Larsen T.O."/>
            <person name="Devries R.P."/>
            <person name="Grigoriev I.V."/>
            <person name="Machida M."/>
            <person name="Baker S.E."/>
            <person name="Andersen M.R."/>
        </authorList>
    </citation>
    <scope>NUCLEOTIDE SEQUENCE</scope>
    <source>
        <strain evidence="2">CBS 117612</strain>
    </source>
</reference>